<feature type="non-terminal residue" evidence="1">
    <location>
        <position position="67"/>
    </location>
</feature>
<evidence type="ECO:0000313" key="1">
    <source>
        <dbReference type="EMBL" id="GAG79183.1"/>
    </source>
</evidence>
<proteinExistence type="predicted"/>
<comment type="caution">
    <text evidence="1">The sequence shown here is derived from an EMBL/GenBank/DDBJ whole genome shotgun (WGS) entry which is preliminary data.</text>
</comment>
<reference evidence="1" key="1">
    <citation type="journal article" date="2014" name="Front. Microbiol.">
        <title>High frequency of phylogenetically diverse reductive dehalogenase-homologous genes in deep subseafloor sedimentary metagenomes.</title>
        <authorList>
            <person name="Kawai M."/>
            <person name="Futagami T."/>
            <person name="Toyoda A."/>
            <person name="Takaki Y."/>
            <person name="Nishi S."/>
            <person name="Hori S."/>
            <person name="Arai W."/>
            <person name="Tsubouchi T."/>
            <person name="Morono Y."/>
            <person name="Uchiyama I."/>
            <person name="Ito T."/>
            <person name="Fujiyama A."/>
            <person name="Inagaki F."/>
            <person name="Takami H."/>
        </authorList>
    </citation>
    <scope>NUCLEOTIDE SEQUENCE</scope>
    <source>
        <strain evidence="1">Expedition CK06-06</strain>
    </source>
</reference>
<dbReference type="EMBL" id="BART01009648">
    <property type="protein sequence ID" value="GAG79183.1"/>
    <property type="molecule type" value="Genomic_DNA"/>
</dbReference>
<protein>
    <submittedName>
        <fullName evidence="1">Uncharacterized protein</fullName>
    </submittedName>
</protein>
<sequence length="67" mass="8049">MTNNKDNIKFIKIFLLLTFLINLRDYSVYPSSYENHLRLEQDEKVNNLKNSSLNKGFLSSNDYKLFW</sequence>
<accession>X1B4Q9</accession>
<dbReference type="AlphaFoldDB" id="X1B4Q9"/>
<organism evidence="1">
    <name type="scientific">marine sediment metagenome</name>
    <dbReference type="NCBI Taxonomy" id="412755"/>
    <lineage>
        <taxon>unclassified sequences</taxon>
        <taxon>metagenomes</taxon>
        <taxon>ecological metagenomes</taxon>
    </lineage>
</organism>
<gene>
    <name evidence="1" type="ORF">S01H4_21325</name>
</gene>
<name>X1B4Q9_9ZZZZ</name>